<proteinExistence type="predicted"/>
<dbReference type="EMBL" id="KI912112">
    <property type="protein sequence ID" value="ETS82253.1"/>
    <property type="molecule type" value="Genomic_DNA"/>
</dbReference>
<accession>W3X823</accession>
<dbReference type="InParanoid" id="W3X823"/>
<dbReference type="CDD" id="cd11577">
    <property type="entry name" value="GH71"/>
    <property type="match status" value="1"/>
</dbReference>
<sequence>MLFKTCTAILLAATQVSGLACKRQSNDRKVFAHYMVGLTDGQSSDQWAQDISDAKSAGIDGFALNIGGSDSWTDTQLPLAYAAAEAAGSFVLFISFDQATADSFTVDQVVGLINDYKDESAQFKVNDVPFVSTFEGPTWSANWADVRTATGGIYLVPDWSSLGPTGFGDKLSLIDGAFNWGAWPYANSKTLSVDGDTEYQSTLGDKTYMMGVSPYFYTDLPQYSKNWYSTSDTLWYDRWSQVLDVLPTYVELITWNDYGESSYLNDPVTSQIVSGAETYVDGYDHTAFRFVLPYFISAYKAGTADVALPSGEGAVAWYRTTSKSVCSDGGTVWGQGGTASAADGTDDVISIIALSDNPGQDISVSIGGGQSVTVSASGTVGKASFYETSFTGSTGAVTVTAGGKSATGPSISADCPSSGQVNFNAVSFQI</sequence>
<dbReference type="HOGENOM" id="CLU_019141_1_0_1"/>
<dbReference type="GO" id="GO:0051118">
    <property type="term" value="F:glucan endo-1,3-alpha-glucosidase activity"/>
    <property type="evidence" value="ECO:0007669"/>
    <property type="project" value="InterPro"/>
</dbReference>
<dbReference type="OrthoDB" id="1046782at2759"/>
<keyword evidence="3" id="KW-1185">Reference proteome</keyword>
<dbReference type="InterPro" id="IPR005197">
    <property type="entry name" value="Glyco_hydro_71"/>
</dbReference>
<dbReference type="eggNOG" id="ENOG502RZ85">
    <property type="taxonomic scope" value="Eukaryota"/>
</dbReference>
<feature type="signal peptide" evidence="1">
    <location>
        <begin position="1"/>
        <end position="18"/>
    </location>
</feature>
<dbReference type="GeneID" id="19272268"/>
<reference evidence="3" key="1">
    <citation type="journal article" date="2015" name="BMC Genomics">
        <title>Genomic and transcriptomic analysis of the endophytic fungus Pestalotiopsis fici reveals its lifestyle and high potential for synthesis of natural products.</title>
        <authorList>
            <person name="Wang X."/>
            <person name="Zhang X."/>
            <person name="Liu L."/>
            <person name="Xiang M."/>
            <person name="Wang W."/>
            <person name="Sun X."/>
            <person name="Che Y."/>
            <person name="Guo L."/>
            <person name="Liu G."/>
            <person name="Guo L."/>
            <person name="Wang C."/>
            <person name="Yin W.B."/>
            <person name="Stadler M."/>
            <person name="Zhang X."/>
            <person name="Liu X."/>
        </authorList>
    </citation>
    <scope>NUCLEOTIDE SEQUENCE [LARGE SCALE GENOMIC DNA]</scope>
    <source>
        <strain evidence="3">W106-1 / CGMCC3.15140</strain>
    </source>
</reference>
<dbReference type="OMA" id="PHDAWRA"/>
<dbReference type="Gene3D" id="3.20.20.80">
    <property type="entry name" value="Glycosidases"/>
    <property type="match status" value="1"/>
</dbReference>
<evidence type="ECO:0000256" key="1">
    <source>
        <dbReference type="SAM" id="SignalP"/>
    </source>
</evidence>
<evidence type="ECO:0000313" key="3">
    <source>
        <dbReference type="Proteomes" id="UP000030651"/>
    </source>
</evidence>
<evidence type="ECO:0000313" key="2">
    <source>
        <dbReference type="EMBL" id="ETS82253.1"/>
    </source>
</evidence>
<dbReference type="AlphaFoldDB" id="W3X823"/>
<gene>
    <name evidence="2" type="ORF">PFICI_07255</name>
</gene>
<protein>
    <recommendedName>
        <fullName evidence="4">Glycoside hydrolase family 71 protein</fullName>
    </recommendedName>
</protein>
<dbReference type="RefSeq" id="XP_007834027.1">
    <property type="nucleotide sequence ID" value="XM_007835836.1"/>
</dbReference>
<dbReference type="Proteomes" id="UP000030651">
    <property type="component" value="Unassembled WGS sequence"/>
</dbReference>
<dbReference type="KEGG" id="pfy:PFICI_07255"/>
<feature type="chain" id="PRO_5004835514" description="Glycoside hydrolase family 71 protein" evidence="1">
    <location>
        <begin position="19"/>
        <end position="430"/>
    </location>
</feature>
<evidence type="ECO:0008006" key="4">
    <source>
        <dbReference type="Google" id="ProtNLM"/>
    </source>
</evidence>
<keyword evidence="1" id="KW-0732">Signal</keyword>
<name>W3X823_PESFW</name>
<dbReference type="PROSITE" id="PS51257">
    <property type="entry name" value="PROKAR_LIPOPROTEIN"/>
    <property type="match status" value="1"/>
</dbReference>
<organism evidence="2 3">
    <name type="scientific">Pestalotiopsis fici (strain W106-1 / CGMCC3.15140)</name>
    <dbReference type="NCBI Taxonomy" id="1229662"/>
    <lineage>
        <taxon>Eukaryota</taxon>
        <taxon>Fungi</taxon>
        <taxon>Dikarya</taxon>
        <taxon>Ascomycota</taxon>
        <taxon>Pezizomycotina</taxon>
        <taxon>Sordariomycetes</taxon>
        <taxon>Xylariomycetidae</taxon>
        <taxon>Amphisphaeriales</taxon>
        <taxon>Sporocadaceae</taxon>
        <taxon>Pestalotiopsis</taxon>
    </lineage>
</organism>
<dbReference type="Pfam" id="PF03659">
    <property type="entry name" value="Glyco_hydro_71"/>
    <property type="match status" value="1"/>
</dbReference>